<dbReference type="Proteomes" id="UP000463949">
    <property type="component" value="Chromosome"/>
</dbReference>
<dbReference type="RefSeq" id="WP_159341499.1">
    <property type="nucleotide sequence ID" value="NZ_CP024621.1"/>
</dbReference>
<dbReference type="KEGG" id="hmd:CTT34_05220"/>
<dbReference type="OrthoDB" id="6172357at2"/>
<dbReference type="AlphaFoldDB" id="A0A857GKR8"/>
<reference evidence="1 2" key="1">
    <citation type="submission" date="2017-10" db="EMBL/GenBank/DDBJ databases">
        <title>Coral associated bacteria.</title>
        <authorList>
            <person name="Wang X."/>
        </authorList>
    </citation>
    <scope>NUCLEOTIDE SEQUENCE [LARGE SCALE GENOMIC DNA]</scope>
    <source>
        <strain evidence="1 2">SCSIO 43005</strain>
    </source>
</reference>
<name>A0A857GKR8_9GAMM</name>
<protein>
    <submittedName>
        <fullName evidence="1">Uncharacterized protein</fullName>
    </submittedName>
</protein>
<proteinExistence type="predicted"/>
<accession>A0A857GKR8</accession>
<evidence type="ECO:0000313" key="1">
    <source>
        <dbReference type="EMBL" id="QHD49136.1"/>
    </source>
</evidence>
<dbReference type="EMBL" id="CP024621">
    <property type="protein sequence ID" value="QHD49136.1"/>
    <property type="molecule type" value="Genomic_DNA"/>
</dbReference>
<evidence type="ECO:0000313" key="2">
    <source>
        <dbReference type="Proteomes" id="UP000463949"/>
    </source>
</evidence>
<organism evidence="1 2">
    <name type="scientific">Vreelandella aquamarina</name>
    <dbReference type="NCBI Taxonomy" id="77097"/>
    <lineage>
        <taxon>Bacteria</taxon>
        <taxon>Pseudomonadati</taxon>
        <taxon>Pseudomonadota</taxon>
        <taxon>Gammaproteobacteria</taxon>
        <taxon>Oceanospirillales</taxon>
        <taxon>Halomonadaceae</taxon>
        <taxon>Vreelandella</taxon>
    </lineage>
</organism>
<gene>
    <name evidence="1" type="ORF">CTT34_05220</name>
</gene>
<sequence>MNTANTIPPKPIYAPRGCQQPVMTYLTESECADLERIQQLEVRSKSATARMLMLRGIAQYDQDTLSAE</sequence>